<feature type="transmembrane region" description="Helical" evidence="4">
    <location>
        <begin position="192"/>
        <end position="211"/>
    </location>
</feature>
<feature type="transmembrane region" description="Helical" evidence="4">
    <location>
        <begin position="145"/>
        <end position="164"/>
    </location>
</feature>
<dbReference type="InterPro" id="IPR030374">
    <property type="entry name" value="PABS"/>
</dbReference>
<comment type="function">
    <text evidence="4">Catalyzes the irreversible transfer of a propylamine group from the amino donor S-adenosylmethioninamine (decarboxy-AdoMet) to putrescine (1,4-diaminobutane) to yield spermidine.</text>
</comment>
<feature type="transmembrane region" description="Helical" evidence="4">
    <location>
        <begin position="59"/>
        <end position="80"/>
    </location>
</feature>
<comment type="subcellular location">
    <subcellularLocation>
        <location evidence="4">Cell membrane</location>
        <topology evidence="4">Multi-pass membrane protein</topology>
    </subcellularLocation>
</comment>
<comment type="pathway">
    <text evidence="4">Amine and polyamine biosynthesis; spermidine biosynthesis; spermidine from putrescine: step 1/1.</text>
</comment>
<feature type="transmembrane region" description="Helical" evidence="4">
    <location>
        <begin position="719"/>
        <end position="739"/>
    </location>
</feature>
<dbReference type="PROSITE" id="PS01330">
    <property type="entry name" value="PABS_1"/>
    <property type="match status" value="1"/>
</dbReference>
<evidence type="ECO:0000313" key="8">
    <source>
        <dbReference type="Proteomes" id="UP000215215"/>
    </source>
</evidence>
<evidence type="ECO:0000256" key="1">
    <source>
        <dbReference type="ARBA" id="ARBA00007867"/>
    </source>
</evidence>
<feature type="transmembrane region" description="Helical" evidence="4">
    <location>
        <begin position="625"/>
        <end position="647"/>
    </location>
</feature>
<feature type="binding site" evidence="4">
    <location>
        <begin position="343"/>
        <end position="344"/>
    </location>
    <ligand>
        <name>S-methyl-5'-thioadenosine</name>
        <dbReference type="ChEBI" id="CHEBI:17509"/>
    </ligand>
</feature>
<accession>A0A235BTF8</accession>
<feature type="transmembrane region" description="Helical" evidence="4">
    <location>
        <begin position="170"/>
        <end position="187"/>
    </location>
</feature>
<dbReference type="GO" id="GO:0005886">
    <property type="term" value="C:plasma membrane"/>
    <property type="evidence" value="ECO:0007669"/>
    <property type="project" value="UniProtKB-SubCell"/>
</dbReference>
<dbReference type="InterPro" id="IPR036259">
    <property type="entry name" value="MFS_trans_sf"/>
</dbReference>
<dbReference type="UniPathway" id="UPA00248">
    <property type="reaction ID" value="UER00314"/>
</dbReference>
<feature type="transmembrane region" description="Helical" evidence="4">
    <location>
        <begin position="689"/>
        <end position="713"/>
    </location>
</feature>
<comment type="similarity">
    <text evidence="1 4">Belongs to the spermidine/spermine synthase family.</text>
</comment>
<comment type="subunit">
    <text evidence="4">Homodimer or homotetramer.</text>
</comment>
<feature type="domain" description="PABS" evidence="6">
    <location>
        <begin position="192"/>
        <end position="440"/>
    </location>
</feature>
<feature type="transmembrane region" description="Helical" evidence="4">
    <location>
        <begin position="100"/>
        <end position="124"/>
    </location>
</feature>
<dbReference type="PANTHER" id="PTHR11558:SF11">
    <property type="entry name" value="SPERMIDINE SYNTHASE"/>
    <property type="match status" value="1"/>
</dbReference>
<dbReference type="InterPro" id="IPR030373">
    <property type="entry name" value="PABS_CS"/>
</dbReference>
<organism evidence="7 8">
    <name type="scientific">candidate division WOR-3 bacterium JGI_Cruoil_03_44_89</name>
    <dbReference type="NCBI Taxonomy" id="1973748"/>
    <lineage>
        <taxon>Bacteria</taxon>
        <taxon>Bacteria division WOR-3</taxon>
    </lineage>
</organism>
<feature type="binding site" evidence="4">
    <location>
        <position position="311"/>
    </location>
    <ligand>
        <name>S-methyl-5'-thioadenosine</name>
        <dbReference type="ChEBI" id="CHEBI:17509"/>
    </ligand>
</feature>
<sequence>MGASGICAETLLLRELLLVFYGNELSIGMVLANWLLLESIGAIFIGRRIEYSGERIKKFINWQTIFALFLPLSIFLTRILKGYLLPTPGESLGLLSIVGYSLFILAPVSIIHGALFTFACRIHADRKTTQSERIDNAAQQIGDVYIYETVGTILGGVIITYLLIPHFHSLQITLGISIINLAICVLLKRRYILPFPLLLLFGIILFSPLTYKMDKLSIDKQWKGQNIIDSENSIYGNILVSERENQYTFFSDGVPVITTPVPDVASEEEFVHIPMLILPHPEDILIIGGGAGGYIYEILKHPSVKRVDYCELDPLIIRLLRKFPTPLTETELKSERVNVNCIDGRLFIERTPLKYDAIFVGIDSPSDLQTNRLFTREFFSIARSKLKDNGFLILGLPGSLSYLSPELRKLNVSVLNAMRSVYTFVRIVPGEINMYIASSHHYTNIEESIQRRLIQRQLDLNFLTPPCITYKLDKHRLNWFNKSIQKVNAKGNSDYLPSSVFYYLAYWNTQSSPYTSGFFDRFEGISISTVMLPLSILIVIILAFITIGSRRKLVTRLSGTTVTFAIVTSGFAGMIFDLIIIFTFQSLYGYVYQMIGLLTALFMAGTGTGGFIINRRLNRCGLTTFLCLDLCVFLLATSFSLLLSSLYSPPPFLFFLLSFICGGFVGAQFPLANKIYLERAGDISRTSGLLYGCDLLGGWIAGMIGGTALLPILGLATTSLVVALVKLSSLFLLVVFYVVNRIAKIKH</sequence>
<feature type="binding site" evidence="4">
    <location>
        <position position="225"/>
    </location>
    <ligand>
        <name>S-methyl-5'-thioadenosine</name>
        <dbReference type="ChEBI" id="CHEBI:17509"/>
    </ligand>
</feature>
<evidence type="ECO:0000256" key="4">
    <source>
        <dbReference type="HAMAP-Rule" id="MF_00198"/>
    </source>
</evidence>
<dbReference type="InterPro" id="IPR029063">
    <property type="entry name" value="SAM-dependent_MTases_sf"/>
</dbReference>
<feature type="transmembrane region" description="Helical" evidence="4">
    <location>
        <begin position="561"/>
        <end position="584"/>
    </location>
</feature>
<keyword evidence="4" id="KW-0472">Membrane</keyword>
<dbReference type="CDD" id="cd02440">
    <property type="entry name" value="AdoMet_MTases"/>
    <property type="match status" value="1"/>
</dbReference>
<dbReference type="Proteomes" id="UP000215215">
    <property type="component" value="Unassembled WGS sequence"/>
</dbReference>
<comment type="caution">
    <text evidence="7">The sequence shown here is derived from an EMBL/GenBank/DDBJ whole genome shotgun (WGS) entry which is preliminary data.</text>
</comment>
<reference evidence="7 8" key="1">
    <citation type="submission" date="2017-07" db="EMBL/GenBank/DDBJ databases">
        <title>Recovery of genomes from metagenomes via a dereplication, aggregation, and scoring strategy.</title>
        <authorList>
            <person name="Sieber C.M."/>
            <person name="Probst A.J."/>
            <person name="Sharrar A."/>
            <person name="Thomas B.C."/>
            <person name="Hess M."/>
            <person name="Tringe S.G."/>
            <person name="Banfield J.F."/>
        </authorList>
    </citation>
    <scope>NUCLEOTIDE SEQUENCE [LARGE SCALE GENOMIC DNA]</scope>
    <source>
        <strain evidence="7">JGI_Cruoil_03_44_89</strain>
    </source>
</reference>
<dbReference type="GO" id="GO:0004766">
    <property type="term" value="F:spermidine synthase activity"/>
    <property type="evidence" value="ECO:0007669"/>
    <property type="project" value="UniProtKB-UniRule"/>
</dbReference>
<evidence type="ECO:0000256" key="5">
    <source>
        <dbReference type="PROSITE-ProRule" id="PRU00354"/>
    </source>
</evidence>
<dbReference type="PANTHER" id="PTHR11558">
    <property type="entry name" value="SPERMIDINE/SPERMINE SYNTHASE"/>
    <property type="match status" value="1"/>
</dbReference>
<evidence type="ECO:0000259" key="6">
    <source>
        <dbReference type="PROSITE" id="PS51006"/>
    </source>
</evidence>
<keyword evidence="2 4" id="KW-0808">Transferase</keyword>
<keyword evidence="4" id="KW-1133">Transmembrane helix</keyword>
<comment type="catalytic activity">
    <reaction evidence="4">
        <text>S-adenosyl 3-(methylsulfanyl)propylamine + putrescine = S-methyl-5'-thioadenosine + spermidine + H(+)</text>
        <dbReference type="Rhea" id="RHEA:12721"/>
        <dbReference type="ChEBI" id="CHEBI:15378"/>
        <dbReference type="ChEBI" id="CHEBI:17509"/>
        <dbReference type="ChEBI" id="CHEBI:57443"/>
        <dbReference type="ChEBI" id="CHEBI:57834"/>
        <dbReference type="ChEBI" id="CHEBI:326268"/>
        <dbReference type="EC" id="2.5.1.16"/>
    </reaction>
</comment>
<dbReference type="SUPFAM" id="SSF103473">
    <property type="entry name" value="MFS general substrate transporter"/>
    <property type="match status" value="1"/>
</dbReference>
<dbReference type="PROSITE" id="PS51006">
    <property type="entry name" value="PABS_2"/>
    <property type="match status" value="1"/>
</dbReference>
<dbReference type="Gene3D" id="3.40.50.150">
    <property type="entry name" value="Vaccinia Virus protein VP39"/>
    <property type="match status" value="1"/>
</dbReference>
<dbReference type="Gene3D" id="1.20.1720.10">
    <property type="entry name" value="Multidrug resistance protein D"/>
    <property type="match status" value="1"/>
</dbReference>
<keyword evidence="4" id="KW-0745">Spermidine biosynthesis</keyword>
<feature type="transmembrane region" description="Helical" evidence="4">
    <location>
        <begin position="25"/>
        <end position="47"/>
    </location>
</feature>
<proteinExistence type="inferred from homology"/>
<dbReference type="HAMAP" id="MF_00198">
    <property type="entry name" value="Spermidine_synth"/>
    <property type="match status" value="1"/>
</dbReference>
<feature type="transmembrane region" description="Helical" evidence="4">
    <location>
        <begin position="653"/>
        <end position="677"/>
    </location>
</feature>
<dbReference type="Pfam" id="PF01564">
    <property type="entry name" value="Spermine_synth"/>
    <property type="match status" value="1"/>
</dbReference>
<feature type="transmembrane region" description="Helical" evidence="4">
    <location>
        <begin position="590"/>
        <end position="613"/>
    </location>
</feature>
<dbReference type="InterPro" id="IPR001045">
    <property type="entry name" value="Spermi_synthase"/>
</dbReference>
<comment type="caution">
    <text evidence="4 5">Lacks conserved residue(s) required for the propagation of feature annotation.</text>
</comment>
<dbReference type="EMBL" id="NOZQ01000119">
    <property type="protein sequence ID" value="OYD15462.1"/>
    <property type="molecule type" value="Genomic_DNA"/>
</dbReference>
<name>A0A235BTF8_UNCW3</name>
<evidence type="ECO:0000256" key="2">
    <source>
        <dbReference type="ARBA" id="ARBA00022679"/>
    </source>
</evidence>
<dbReference type="SUPFAM" id="SSF53335">
    <property type="entry name" value="S-adenosyl-L-methionine-dependent methyltransferases"/>
    <property type="match status" value="1"/>
</dbReference>
<keyword evidence="4" id="KW-0812">Transmembrane</keyword>
<evidence type="ECO:0000313" key="7">
    <source>
        <dbReference type="EMBL" id="OYD15462.1"/>
    </source>
</evidence>
<gene>
    <name evidence="4" type="primary">speE</name>
    <name evidence="7" type="ORF">CH333_05715</name>
</gene>
<dbReference type="GO" id="GO:0005829">
    <property type="term" value="C:cytosol"/>
    <property type="evidence" value="ECO:0007669"/>
    <property type="project" value="TreeGrafter"/>
</dbReference>
<keyword evidence="4" id="KW-1003">Cell membrane</keyword>
<feature type="transmembrane region" description="Helical" evidence="4">
    <location>
        <begin position="530"/>
        <end position="549"/>
    </location>
</feature>
<keyword evidence="3 4" id="KW-0620">Polyamine biosynthesis</keyword>
<comment type="caution">
    <text evidence="4">Lacks the conserved Asp active site.</text>
</comment>
<dbReference type="EC" id="2.5.1.16" evidence="4"/>
<dbReference type="GO" id="GO:0008295">
    <property type="term" value="P:spermidine biosynthetic process"/>
    <property type="evidence" value="ECO:0007669"/>
    <property type="project" value="UniProtKB-UniRule"/>
</dbReference>
<evidence type="ECO:0000256" key="3">
    <source>
        <dbReference type="ARBA" id="ARBA00023115"/>
    </source>
</evidence>
<protein>
    <recommendedName>
        <fullName evidence="4">Polyamine aminopropyltransferase</fullName>
    </recommendedName>
    <alternativeName>
        <fullName evidence="4">Putrescine aminopropyltransferase</fullName>
        <shortName evidence="4">PAPT</shortName>
    </alternativeName>
    <alternativeName>
        <fullName evidence="4">Spermidine synthase</fullName>
        <shortName evidence="4">SPDS</shortName>
        <shortName evidence="4">SPDSY</shortName>
        <ecNumber evidence="4">2.5.1.16</ecNumber>
    </alternativeName>
</protein>
<dbReference type="AlphaFoldDB" id="A0A235BTF8"/>